<protein>
    <submittedName>
        <fullName evidence="7">RNA polymerase sigma-70 factor (ECF subfamily)</fullName>
    </submittedName>
</protein>
<organism evidence="7 8">
    <name type="scientific">Bacillus chungangensis</name>
    <dbReference type="NCBI Taxonomy" id="587633"/>
    <lineage>
        <taxon>Bacteria</taxon>
        <taxon>Bacillati</taxon>
        <taxon>Bacillota</taxon>
        <taxon>Bacilli</taxon>
        <taxon>Bacillales</taxon>
        <taxon>Bacillaceae</taxon>
        <taxon>Bacillus</taxon>
    </lineage>
</organism>
<keyword evidence="4" id="KW-0804">Transcription</keyword>
<dbReference type="Proteomes" id="UP001223586">
    <property type="component" value="Unassembled WGS sequence"/>
</dbReference>
<dbReference type="SUPFAM" id="SSF88946">
    <property type="entry name" value="Sigma2 domain of RNA polymerase sigma factors"/>
    <property type="match status" value="1"/>
</dbReference>
<dbReference type="InterPro" id="IPR013325">
    <property type="entry name" value="RNA_pol_sigma_r2"/>
</dbReference>
<keyword evidence="2" id="KW-0805">Transcription regulation</keyword>
<name>A0ABT9WWX3_9BACI</name>
<dbReference type="SUPFAM" id="SSF88659">
    <property type="entry name" value="Sigma3 and sigma4 domains of RNA polymerase sigma factors"/>
    <property type="match status" value="1"/>
</dbReference>
<sequence>MEEFVSEALQAADHDVLFDRIMTEYGQNILNLVYSYVKNKTVAEDLTQEIFVKCYRSLHTFEQQSKIKTWLCKIAINHCKDYLKSWHFQRVQSFDPNDMPVTACEDDTENKVIRKDEQQEVIAALFQLPLKYREVIYLYYFEDLSLKEMEQLTKIKLNTIKTRMRKAKELLKNALED</sequence>
<evidence type="ECO:0000256" key="2">
    <source>
        <dbReference type="ARBA" id="ARBA00023015"/>
    </source>
</evidence>
<dbReference type="Gene3D" id="1.10.1740.10">
    <property type="match status" value="1"/>
</dbReference>
<accession>A0ABT9WWX3</accession>
<dbReference type="Pfam" id="PF04542">
    <property type="entry name" value="Sigma70_r2"/>
    <property type="match status" value="1"/>
</dbReference>
<reference evidence="7 8" key="1">
    <citation type="submission" date="2023-07" db="EMBL/GenBank/DDBJ databases">
        <title>Genomic Encyclopedia of Type Strains, Phase IV (KMG-IV): sequencing the most valuable type-strain genomes for metagenomic binning, comparative biology and taxonomic classification.</title>
        <authorList>
            <person name="Goeker M."/>
        </authorList>
    </citation>
    <scope>NUCLEOTIDE SEQUENCE [LARGE SCALE GENOMIC DNA]</scope>
    <source>
        <strain evidence="7 8">DSM 23837</strain>
    </source>
</reference>
<dbReference type="NCBIfam" id="NF006930">
    <property type="entry name" value="PRK09415.1"/>
    <property type="match status" value="1"/>
</dbReference>
<dbReference type="EMBL" id="JAUSTT010000027">
    <property type="protein sequence ID" value="MDQ0177788.1"/>
    <property type="molecule type" value="Genomic_DNA"/>
</dbReference>
<evidence type="ECO:0000256" key="4">
    <source>
        <dbReference type="ARBA" id="ARBA00023163"/>
    </source>
</evidence>
<evidence type="ECO:0000259" key="5">
    <source>
        <dbReference type="Pfam" id="PF04542"/>
    </source>
</evidence>
<evidence type="ECO:0000313" key="7">
    <source>
        <dbReference type="EMBL" id="MDQ0177788.1"/>
    </source>
</evidence>
<comment type="similarity">
    <text evidence="1">Belongs to the sigma-70 factor family. ECF subfamily.</text>
</comment>
<evidence type="ECO:0000313" key="8">
    <source>
        <dbReference type="Proteomes" id="UP001223586"/>
    </source>
</evidence>
<dbReference type="PANTHER" id="PTHR43133:SF60">
    <property type="entry name" value="RNA POLYMERASE SIGMA FACTOR SIGV"/>
    <property type="match status" value="1"/>
</dbReference>
<dbReference type="InterPro" id="IPR036388">
    <property type="entry name" value="WH-like_DNA-bd_sf"/>
</dbReference>
<dbReference type="PANTHER" id="PTHR43133">
    <property type="entry name" value="RNA POLYMERASE ECF-TYPE SIGMA FACTO"/>
    <property type="match status" value="1"/>
</dbReference>
<dbReference type="NCBIfam" id="TIGR02937">
    <property type="entry name" value="sigma70-ECF"/>
    <property type="match status" value="1"/>
</dbReference>
<keyword evidence="8" id="KW-1185">Reference proteome</keyword>
<evidence type="ECO:0000256" key="1">
    <source>
        <dbReference type="ARBA" id="ARBA00010641"/>
    </source>
</evidence>
<dbReference type="Pfam" id="PF08281">
    <property type="entry name" value="Sigma70_r4_2"/>
    <property type="match status" value="1"/>
</dbReference>
<keyword evidence="3" id="KW-0731">Sigma factor</keyword>
<dbReference type="RefSeq" id="WP_307232093.1">
    <property type="nucleotide sequence ID" value="NZ_JAUSTT010000027.1"/>
</dbReference>
<feature type="domain" description="RNA polymerase sigma-70 region 2" evidence="5">
    <location>
        <begin position="23"/>
        <end position="85"/>
    </location>
</feature>
<dbReference type="InterPro" id="IPR039425">
    <property type="entry name" value="RNA_pol_sigma-70-like"/>
</dbReference>
<dbReference type="CDD" id="cd06171">
    <property type="entry name" value="Sigma70_r4"/>
    <property type="match status" value="1"/>
</dbReference>
<dbReference type="InterPro" id="IPR014284">
    <property type="entry name" value="RNA_pol_sigma-70_dom"/>
</dbReference>
<dbReference type="InterPro" id="IPR013324">
    <property type="entry name" value="RNA_pol_sigma_r3/r4-like"/>
</dbReference>
<dbReference type="InterPro" id="IPR013249">
    <property type="entry name" value="RNA_pol_sigma70_r4_t2"/>
</dbReference>
<dbReference type="InterPro" id="IPR007627">
    <property type="entry name" value="RNA_pol_sigma70_r2"/>
</dbReference>
<proteinExistence type="inferred from homology"/>
<dbReference type="Gene3D" id="1.10.10.10">
    <property type="entry name" value="Winged helix-like DNA-binding domain superfamily/Winged helix DNA-binding domain"/>
    <property type="match status" value="1"/>
</dbReference>
<feature type="domain" description="RNA polymerase sigma factor 70 region 4 type 2" evidence="6">
    <location>
        <begin position="119"/>
        <end position="171"/>
    </location>
</feature>
<evidence type="ECO:0000259" key="6">
    <source>
        <dbReference type="Pfam" id="PF08281"/>
    </source>
</evidence>
<evidence type="ECO:0000256" key="3">
    <source>
        <dbReference type="ARBA" id="ARBA00023082"/>
    </source>
</evidence>
<comment type="caution">
    <text evidence="7">The sequence shown here is derived from an EMBL/GenBank/DDBJ whole genome shotgun (WGS) entry which is preliminary data.</text>
</comment>
<gene>
    <name evidence="7" type="ORF">J2S08_003669</name>
</gene>